<dbReference type="InterPro" id="IPR023393">
    <property type="entry name" value="START-like_dom_sf"/>
</dbReference>
<proteinExistence type="inferred from homology"/>
<dbReference type="SUPFAM" id="SSF55961">
    <property type="entry name" value="Bet v1-like"/>
    <property type="match status" value="1"/>
</dbReference>
<evidence type="ECO:0000313" key="3">
    <source>
        <dbReference type="EMBL" id="MWV42990.1"/>
    </source>
</evidence>
<dbReference type="AlphaFoldDB" id="A0A7X3II70"/>
<evidence type="ECO:0000313" key="4">
    <source>
        <dbReference type="Proteomes" id="UP000460318"/>
    </source>
</evidence>
<dbReference type="RefSeq" id="WP_160496545.1">
    <property type="nucleotide sequence ID" value="NZ_WUBI01000001.1"/>
</dbReference>
<dbReference type="CDD" id="cd07814">
    <property type="entry name" value="SRPBCC_CalC_Aha1-like"/>
    <property type="match status" value="1"/>
</dbReference>
<organism evidence="3 4">
    <name type="scientific">Paenibacillus dendrobii</name>
    <dbReference type="NCBI Taxonomy" id="2691084"/>
    <lineage>
        <taxon>Bacteria</taxon>
        <taxon>Bacillati</taxon>
        <taxon>Bacillota</taxon>
        <taxon>Bacilli</taxon>
        <taxon>Bacillales</taxon>
        <taxon>Paenibacillaceae</taxon>
        <taxon>Paenibacillus</taxon>
    </lineage>
</organism>
<dbReference type="Proteomes" id="UP000460318">
    <property type="component" value="Unassembled WGS sequence"/>
</dbReference>
<protein>
    <submittedName>
        <fullName evidence="3">SRPBCC domain-containing protein</fullName>
    </submittedName>
</protein>
<evidence type="ECO:0000259" key="2">
    <source>
        <dbReference type="Pfam" id="PF08327"/>
    </source>
</evidence>
<reference evidence="3 4" key="1">
    <citation type="submission" date="2019-12" db="EMBL/GenBank/DDBJ databases">
        <title>Paenibacillus sp. nov., an endophytic bacterium isolated from the stem of Dendrobium.</title>
        <authorList>
            <person name="Zhao R."/>
        </authorList>
    </citation>
    <scope>NUCLEOTIDE SEQUENCE [LARGE SCALE GENOMIC DNA]</scope>
    <source>
        <strain evidence="3 4">HJL G12</strain>
    </source>
</reference>
<dbReference type="Pfam" id="PF08327">
    <property type="entry name" value="AHSA1"/>
    <property type="match status" value="1"/>
</dbReference>
<comment type="similarity">
    <text evidence="1">Belongs to the AHA1 family.</text>
</comment>
<dbReference type="InterPro" id="IPR013538">
    <property type="entry name" value="ASHA1/2-like_C"/>
</dbReference>
<dbReference type="EMBL" id="WUBI01000001">
    <property type="protein sequence ID" value="MWV42990.1"/>
    <property type="molecule type" value="Genomic_DNA"/>
</dbReference>
<sequence length="147" mass="16816">MSLKQEIHIDASIPILWKTWTCSDRTTSWLAPAADIEPVVGGKFELFFDSEDKNGMNTAGCKIVGLKEYRQIIFEWKGPDLFAEIMYHPQHLTYVDIWLQPTSDTTTLVCLKHSGWGASTDWQSARAWHEEAWKQWLGNLKTSVESA</sequence>
<accession>A0A7X3II70</accession>
<keyword evidence="4" id="KW-1185">Reference proteome</keyword>
<dbReference type="Gene3D" id="3.30.530.20">
    <property type="match status" value="1"/>
</dbReference>
<feature type="domain" description="Activator of Hsp90 ATPase homologue 1/2-like C-terminal" evidence="2">
    <location>
        <begin position="11"/>
        <end position="144"/>
    </location>
</feature>
<evidence type="ECO:0000256" key="1">
    <source>
        <dbReference type="ARBA" id="ARBA00006817"/>
    </source>
</evidence>
<gene>
    <name evidence="3" type="ORF">GRF59_05055</name>
</gene>
<comment type="caution">
    <text evidence="3">The sequence shown here is derived from an EMBL/GenBank/DDBJ whole genome shotgun (WGS) entry which is preliminary data.</text>
</comment>
<name>A0A7X3II70_9BACL</name>